<dbReference type="InterPro" id="IPR042197">
    <property type="entry name" value="Apaf_helical"/>
</dbReference>
<feature type="domain" description="Jacalin-type lectin" evidence="5">
    <location>
        <begin position="749"/>
        <end position="889"/>
    </location>
</feature>
<dbReference type="SMART" id="SM00255">
    <property type="entry name" value="TIR"/>
    <property type="match status" value="1"/>
</dbReference>
<dbReference type="Pfam" id="PF01582">
    <property type="entry name" value="TIR"/>
    <property type="match status" value="1"/>
</dbReference>
<comment type="similarity">
    <text evidence="1">Belongs to the jacalin lectin family.</text>
</comment>
<evidence type="ECO:0000313" key="7">
    <source>
        <dbReference type="RefSeq" id="XP_031401815.1"/>
    </source>
</evidence>
<dbReference type="InterPro" id="IPR033734">
    <property type="entry name" value="Jacalin-like_lectin_dom_plant"/>
</dbReference>
<reference evidence="7" key="2">
    <citation type="submission" date="2025-08" db="UniProtKB">
        <authorList>
            <consortium name="RefSeq"/>
        </authorList>
    </citation>
    <scope>IDENTIFICATION</scope>
    <source>
        <tissue evidence="7">Leaf</tissue>
    </source>
</reference>
<keyword evidence="2" id="KW-0430">Lectin</keyword>
<feature type="domain" description="Jacalin-type lectin" evidence="5">
    <location>
        <begin position="602"/>
        <end position="742"/>
    </location>
</feature>
<dbReference type="PANTHER" id="PTHR47293:SF68">
    <property type="entry name" value="JACALIN-RELATED LECTIN 3"/>
    <property type="match status" value="1"/>
</dbReference>
<dbReference type="Pfam" id="PF00931">
    <property type="entry name" value="NB-ARC"/>
    <property type="match status" value="1"/>
</dbReference>
<dbReference type="RefSeq" id="XP_031401815.1">
    <property type="nucleotide sequence ID" value="XM_031545955.1"/>
</dbReference>
<evidence type="ECO:0000256" key="1">
    <source>
        <dbReference type="ARBA" id="ARBA00006568"/>
    </source>
</evidence>
<dbReference type="PANTHER" id="PTHR47293">
    <property type="entry name" value="JACALIN-RELATED LECTIN 3"/>
    <property type="match status" value="1"/>
</dbReference>
<reference evidence="6" key="1">
    <citation type="journal article" date="2020" name="Plant Biotechnol. J.">
        <title>The pomegranate (Punica granatum L.) draft genome dissects genetic divergence between soft- and hard-seeded cultivars.</title>
        <authorList>
            <person name="Luo X."/>
            <person name="Li H."/>
            <person name="Wu Z."/>
            <person name="Yao W."/>
            <person name="Zhao P."/>
            <person name="Cao D."/>
            <person name="Yu H."/>
            <person name="Li K."/>
            <person name="Poudel K."/>
            <person name="Zhao D."/>
            <person name="Zhang F."/>
            <person name="Xia X."/>
            <person name="Chen L."/>
            <person name="Wang Q."/>
            <person name="Jing D."/>
            <person name="Cao S."/>
        </authorList>
    </citation>
    <scope>NUCLEOTIDE SEQUENCE [LARGE SCALE GENOMIC DNA]</scope>
    <source>
        <strain evidence="6">cv. Tunisia</strain>
    </source>
</reference>
<dbReference type="FunFam" id="2.100.10.30:FF:000001">
    <property type="entry name" value="Jacalin-related lectin 33"/>
    <property type="match status" value="2"/>
</dbReference>
<organism evidence="6 7">
    <name type="scientific">Punica granatum</name>
    <name type="common">Pomegranate</name>
    <dbReference type="NCBI Taxonomy" id="22663"/>
    <lineage>
        <taxon>Eukaryota</taxon>
        <taxon>Viridiplantae</taxon>
        <taxon>Streptophyta</taxon>
        <taxon>Embryophyta</taxon>
        <taxon>Tracheophyta</taxon>
        <taxon>Spermatophyta</taxon>
        <taxon>Magnoliopsida</taxon>
        <taxon>eudicotyledons</taxon>
        <taxon>Gunneridae</taxon>
        <taxon>Pentapetalae</taxon>
        <taxon>rosids</taxon>
        <taxon>malvids</taxon>
        <taxon>Myrtales</taxon>
        <taxon>Lythraceae</taxon>
        <taxon>Punica</taxon>
    </lineage>
</organism>
<dbReference type="Proteomes" id="UP000515151">
    <property type="component" value="Chromosome 6"/>
</dbReference>
<dbReference type="GO" id="GO:0043531">
    <property type="term" value="F:ADP binding"/>
    <property type="evidence" value="ECO:0007669"/>
    <property type="project" value="InterPro"/>
</dbReference>
<dbReference type="InterPro" id="IPR036404">
    <property type="entry name" value="Jacalin-like_lectin_dom_sf"/>
</dbReference>
<dbReference type="Gene3D" id="3.40.50.300">
    <property type="entry name" value="P-loop containing nucleotide triphosphate hydrolases"/>
    <property type="match status" value="1"/>
</dbReference>
<dbReference type="PRINTS" id="PR00364">
    <property type="entry name" value="DISEASERSIST"/>
</dbReference>
<evidence type="ECO:0000259" key="4">
    <source>
        <dbReference type="PROSITE" id="PS50104"/>
    </source>
</evidence>
<evidence type="ECO:0000256" key="3">
    <source>
        <dbReference type="ARBA" id="ARBA00023027"/>
    </source>
</evidence>
<dbReference type="PROSITE" id="PS50104">
    <property type="entry name" value="TIR"/>
    <property type="match status" value="1"/>
</dbReference>
<evidence type="ECO:0000313" key="6">
    <source>
        <dbReference type="Proteomes" id="UP000515151"/>
    </source>
</evidence>
<dbReference type="Pfam" id="PF01419">
    <property type="entry name" value="Jacalin"/>
    <property type="match status" value="4"/>
</dbReference>
<dbReference type="AlphaFoldDB" id="A0A6P8E2R3"/>
<dbReference type="InterPro" id="IPR000157">
    <property type="entry name" value="TIR_dom"/>
</dbReference>
<dbReference type="CDD" id="cd09612">
    <property type="entry name" value="Jacalin"/>
    <property type="match status" value="4"/>
</dbReference>
<dbReference type="Gene3D" id="3.40.50.10140">
    <property type="entry name" value="Toll/interleukin-1 receptor homology (TIR) domain"/>
    <property type="match status" value="1"/>
</dbReference>
<sequence length="1034" mass="114095">MAGETSTQPPPASALPEWKYDVFVSFRGEDARKSFMSHLFRAFERAEISCYHDVDWDQRGRIVGPMLLEAIRGSRIAFVLFTTHYSNSRWCLDELVEIMNCDGQVYRDHGHMVVPIFFDVEPTDVRRQKGEFGRGLESSAAEQGEAKAAAWRAALDEAGNRSGWHLQNDTNGDESMLIEKIVGQISSLTAFANSHYFIKDAVGIDESARAVISLLDAGPSDDVRVIGLYGMKGIGKTTLARLVCSRIYNKFEGVSFLENIGDTKHQEIIKFQKTLLNDVLKINHLALDEHHWYHNASLMRDKLRNKKVLLVLDDVKQKNQVTLLAGGRGGLLGRGSRILITTKDESLLDGLKVHHKFIVSGLGPTESLQLFGRYAVHDGGDDLEEGCDCEELFKNLVHYAGGLPSAIKTLGTCLFGRKKDQWGKLLEQLERNPILDWIEAYSENTDSFLQPHESVVEPCGESGGTPYDDKAYKGIRQMEIVVFGPVIGSIRSDYDHGGSLVRSARHGGSHEGKTITVTLDYPDEFLTSISGCTNTDLSIIQSLSIHSNRRTYGPFGDENGKRFSFHDKQIKGKKILGFFGKCDPYVNSIGAYIGPISHPYPFRTIGPFGNQDGNSWNDGKHADIWQIDVVFDSEVESISIIYDNDGHGTIPITHGEKGGGKFYSVRLAYPYEYLRSISGYLREHLGRLILQSISFNSNRRKYGPFGREVGIPFSGPSTGGKIVGFYGSCNRHLESIGAYLEPVSHRHHVRIVGPFGGNGGGPWDEGRHTGLRQIIIRCGTVMDSIKCVYDDNGTSSDGSKHGAGRGPYSHTIELDCANEYITSISGYLGQLREMYLVHSLTFRSNKRVYGPYGQEKGSYFSSPPNIGKIVGLYGRSDSHLDCIGAYFAPVFDHLNPANTVGPFGGGSGDPWDDGKHTDVQQIFLSYGVIIDGICCVYDKGKKSAHHGDRGGCSYTIELDCPNEYLTSISGYTGNFRGNTVVRSLTFQSNKKTHGPFGHGGGTPFSFTTSTGKLVGFYGLSGRYINSIGAHVDHF</sequence>
<dbReference type="SUPFAM" id="SSF52540">
    <property type="entry name" value="P-loop containing nucleoside triphosphate hydrolases"/>
    <property type="match status" value="1"/>
</dbReference>
<evidence type="ECO:0000259" key="5">
    <source>
        <dbReference type="PROSITE" id="PS51752"/>
    </source>
</evidence>
<dbReference type="GO" id="GO:0007165">
    <property type="term" value="P:signal transduction"/>
    <property type="evidence" value="ECO:0007669"/>
    <property type="project" value="InterPro"/>
</dbReference>
<dbReference type="Gene3D" id="2.100.10.30">
    <property type="entry name" value="Jacalin-like lectin domain"/>
    <property type="match status" value="4"/>
</dbReference>
<evidence type="ECO:0000256" key="2">
    <source>
        <dbReference type="ARBA" id="ARBA00022734"/>
    </source>
</evidence>
<dbReference type="SUPFAM" id="SSF52200">
    <property type="entry name" value="Toll/Interleukin receptor TIR domain"/>
    <property type="match status" value="1"/>
</dbReference>
<keyword evidence="3" id="KW-0520">NAD</keyword>
<dbReference type="SMART" id="SM00915">
    <property type="entry name" value="Jacalin"/>
    <property type="match status" value="4"/>
</dbReference>
<dbReference type="InterPro" id="IPR027417">
    <property type="entry name" value="P-loop_NTPase"/>
</dbReference>
<name>A0A6P8E2R3_PUNGR</name>
<protein>
    <submittedName>
        <fullName evidence="7">Jacalin-related lectin 4-like</fullName>
    </submittedName>
</protein>
<dbReference type="Gene3D" id="1.10.8.430">
    <property type="entry name" value="Helical domain of apoptotic protease-activating factors"/>
    <property type="match status" value="1"/>
</dbReference>
<keyword evidence="6" id="KW-1185">Reference proteome</keyword>
<dbReference type="OrthoDB" id="4325201at2759"/>
<feature type="domain" description="Jacalin-type lectin" evidence="5">
    <location>
        <begin position="453"/>
        <end position="595"/>
    </location>
</feature>
<feature type="domain" description="TIR" evidence="4">
    <location>
        <begin position="18"/>
        <end position="189"/>
    </location>
</feature>
<dbReference type="PROSITE" id="PS51752">
    <property type="entry name" value="JACALIN_LECTIN"/>
    <property type="match status" value="4"/>
</dbReference>
<feature type="domain" description="Jacalin-type lectin" evidence="5">
    <location>
        <begin position="897"/>
        <end position="1033"/>
    </location>
</feature>
<dbReference type="InterPro" id="IPR001229">
    <property type="entry name" value="Jacalin-like_lectin_dom"/>
</dbReference>
<dbReference type="InterPro" id="IPR035897">
    <property type="entry name" value="Toll_tir_struct_dom_sf"/>
</dbReference>
<gene>
    <name evidence="7" type="primary">LOC116211521</name>
</gene>
<dbReference type="SUPFAM" id="SSF51101">
    <property type="entry name" value="Mannose-binding lectins"/>
    <property type="match status" value="4"/>
</dbReference>
<dbReference type="GeneID" id="116211521"/>
<accession>A0A6P8E2R3</accession>
<proteinExistence type="inferred from homology"/>
<dbReference type="GO" id="GO:0030246">
    <property type="term" value="F:carbohydrate binding"/>
    <property type="evidence" value="ECO:0007669"/>
    <property type="project" value="UniProtKB-KW"/>
</dbReference>
<dbReference type="FunFam" id="3.40.50.10140:FF:000007">
    <property type="entry name" value="Disease resistance protein (TIR-NBS-LRR class)"/>
    <property type="match status" value="1"/>
</dbReference>
<dbReference type="InterPro" id="IPR002182">
    <property type="entry name" value="NB-ARC"/>
</dbReference>